<dbReference type="Gene3D" id="2.30.30.830">
    <property type="match status" value="1"/>
</dbReference>
<keyword evidence="3" id="KW-0813">Transport</keyword>
<comment type="subcellular location">
    <subcellularLocation>
        <location evidence="1">Cell inner membrane</location>
    </subcellularLocation>
</comment>
<feature type="domain" description="Type II secretion system protein GspC N-terminal" evidence="12">
    <location>
        <begin position="45"/>
        <end position="198"/>
    </location>
</feature>
<dbReference type="Proteomes" id="UP001143304">
    <property type="component" value="Unassembled WGS sequence"/>
</dbReference>
<evidence type="ECO:0000256" key="10">
    <source>
        <dbReference type="SAM" id="MobiDB-lite"/>
    </source>
</evidence>
<keyword evidence="14" id="KW-1185">Reference proteome</keyword>
<dbReference type="InterPro" id="IPR036034">
    <property type="entry name" value="PDZ_sf"/>
</dbReference>
<evidence type="ECO:0000256" key="4">
    <source>
        <dbReference type="ARBA" id="ARBA00022475"/>
    </source>
</evidence>
<evidence type="ECO:0000259" key="12">
    <source>
        <dbReference type="Pfam" id="PF11356"/>
    </source>
</evidence>
<sequence length="338" mass="36463">MPVQWTRNTSAASGRLGHLVSPLLELFSRPSGQRRLRRGLMAIFLLWAVFALSRLIWALVPIAEPVPESMPEVMNPVVSGSVRVGAEPIDIDQVVAWHLFGKPGAAVPVSAAPVKVLQDSAREGIEKGARETRLNVVLRGIVASTEDGLGRAVIESKKRQAVYAVGDKLPVPGRVELAKVMPTQVVIDNGGTYELLVLFDKSVISKALTAEPKPSPVPANQAEKRADADTTELARSYRERLYENPQSLSSVVNVVAVRDDGSLRGYRVNPGKDREQFAQLGFKAGDIVLAVNGVNLDNPANTMVLYTGLRDASEAVFEIERGGEQITLSVNLDSGATE</sequence>
<evidence type="ECO:0000256" key="7">
    <source>
        <dbReference type="ARBA" id="ARBA00022927"/>
    </source>
</evidence>
<protein>
    <submittedName>
        <fullName evidence="13">Type II secretion system protein GspC</fullName>
    </submittedName>
</protein>
<proteinExistence type="inferred from homology"/>
<evidence type="ECO:0000256" key="1">
    <source>
        <dbReference type="ARBA" id="ARBA00004533"/>
    </source>
</evidence>
<evidence type="ECO:0000256" key="11">
    <source>
        <dbReference type="SAM" id="Phobius"/>
    </source>
</evidence>
<evidence type="ECO:0000256" key="3">
    <source>
        <dbReference type="ARBA" id="ARBA00022448"/>
    </source>
</evidence>
<dbReference type="Pfam" id="PF11356">
    <property type="entry name" value="T2SSC"/>
    <property type="match status" value="1"/>
</dbReference>
<keyword evidence="9 11" id="KW-0472">Membrane</keyword>
<accession>A0ABT3T5Z8</accession>
<keyword evidence="4" id="KW-1003">Cell membrane</keyword>
<dbReference type="SUPFAM" id="SSF50156">
    <property type="entry name" value="PDZ domain-like"/>
    <property type="match status" value="1"/>
</dbReference>
<feature type="region of interest" description="Disordered" evidence="10">
    <location>
        <begin position="211"/>
        <end position="230"/>
    </location>
</feature>
<evidence type="ECO:0000256" key="6">
    <source>
        <dbReference type="ARBA" id="ARBA00022692"/>
    </source>
</evidence>
<keyword evidence="5" id="KW-0997">Cell inner membrane</keyword>
<dbReference type="EMBL" id="SHNO01000001">
    <property type="protein sequence ID" value="MCX2977255.1"/>
    <property type="molecule type" value="Genomic_DNA"/>
</dbReference>
<evidence type="ECO:0000313" key="13">
    <source>
        <dbReference type="EMBL" id="MCX2977255.1"/>
    </source>
</evidence>
<evidence type="ECO:0000256" key="5">
    <source>
        <dbReference type="ARBA" id="ARBA00022519"/>
    </source>
</evidence>
<dbReference type="InterPro" id="IPR024961">
    <property type="entry name" value="T2SS_GspC_N"/>
</dbReference>
<organism evidence="13 14">
    <name type="scientific">Candidatus Marimicrobium litorale</name>
    <dbReference type="NCBI Taxonomy" id="2518991"/>
    <lineage>
        <taxon>Bacteria</taxon>
        <taxon>Pseudomonadati</taxon>
        <taxon>Pseudomonadota</taxon>
        <taxon>Gammaproteobacteria</taxon>
        <taxon>Cellvibrionales</taxon>
        <taxon>Halieaceae</taxon>
        <taxon>Marimicrobium</taxon>
    </lineage>
</organism>
<evidence type="ECO:0000313" key="14">
    <source>
        <dbReference type="Proteomes" id="UP001143304"/>
    </source>
</evidence>
<comment type="similarity">
    <text evidence="2">Belongs to the GSP C family.</text>
</comment>
<evidence type="ECO:0000256" key="9">
    <source>
        <dbReference type="ARBA" id="ARBA00023136"/>
    </source>
</evidence>
<feature type="transmembrane region" description="Helical" evidence="11">
    <location>
        <begin position="39"/>
        <end position="60"/>
    </location>
</feature>
<evidence type="ECO:0000256" key="2">
    <source>
        <dbReference type="ARBA" id="ARBA00007986"/>
    </source>
</evidence>
<dbReference type="Gene3D" id="2.30.42.10">
    <property type="match status" value="1"/>
</dbReference>
<dbReference type="RefSeq" id="WP_279248984.1">
    <property type="nucleotide sequence ID" value="NZ_SHNO01000001.1"/>
</dbReference>
<dbReference type="NCBIfam" id="TIGR01713">
    <property type="entry name" value="typeII_sec_gspC"/>
    <property type="match status" value="1"/>
</dbReference>
<gene>
    <name evidence="13" type="primary">gspC</name>
    <name evidence="13" type="ORF">EYC82_07795</name>
</gene>
<keyword evidence="8 11" id="KW-1133">Transmembrane helix</keyword>
<name>A0ABT3T5Z8_9GAMM</name>
<evidence type="ECO:0000256" key="8">
    <source>
        <dbReference type="ARBA" id="ARBA00022989"/>
    </source>
</evidence>
<dbReference type="InterPro" id="IPR001639">
    <property type="entry name" value="T2SS_protein-GspC"/>
</dbReference>
<keyword evidence="6 11" id="KW-0812">Transmembrane</keyword>
<reference evidence="13" key="1">
    <citation type="submission" date="2019-02" db="EMBL/GenBank/DDBJ databases">
        <authorList>
            <person name="Li S.-H."/>
        </authorList>
    </citation>
    <scope>NUCLEOTIDE SEQUENCE</scope>
    <source>
        <strain evidence="13">IMCC11814</strain>
    </source>
</reference>
<keyword evidence="7" id="KW-0653">Protein transport</keyword>
<comment type="caution">
    <text evidence="13">The sequence shown here is derived from an EMBL/GenBank/DDBJ whole genome shotgun (WGS) entry which is preliminary data.</text>
</comment>